<dbReference type="InterPro" id="IPR032710">
    <property type="entry name" value="NTF2-like_dom_sf"/>
</dbReference>
<gene>
    <name evidence="2" type="ORF">ABK905_19610</name>
</gene>
<feature type="domain" description="SnoaL-like" evidence="1">
    <location>
        <begin position="15"/>
        <end position="117"/>
    </location>
</feature>
<dbReference type="SUPFAM" id="SSF54427">
    <property type="entry name" value="NTF2-like"/>
    <property type="match status" value="1"/>
</dbReference>
<protein>
    <submittedName>
        <fullName evidence="2">Nuclear transport factor 2 family protein</fullName>
    </submittedName>
</protein>
<evidence type="ECO:0000259" key="1">
    <source>
        <dbReference type="Pfam" id="PF12680"/>
    </source>
</evidence>
<dbReference type="EMBL" id="CP157947">
    <property type="protein sequence ID" value="XBS68771.1"/>
    <property type="molecule type" value="Genomic_DNA"/>
</dbReference>
<reference evidence="2" key="1">
    <citation type="submission" date="2024-06" db="EMBL/GenBank/DDBJ databases">
        <authorList>
            <person name="Coelho C."/>
            <person name="Bento M."/>
            <person name="Garcia E."/>
            <person name="Camelo A."/>
            <person name="Brandao I."/>
            <person name="Espirito Santo C."/>
            <person name="Trovao J."/>
            <person name="Verissimo A."/>
            <person name="Costa J."/>
            <person name="Tiago I."/>
        </authorList>
    </citation>
    <scope>NUCLEOTIDE SEQUENCE</scope>
    <source>
        <strain evidence="2">KWT182</strain>
    </source>
</reference>
<dbReference type="AlphaFoldDB" id="A0AAU7Q746"/>
<proteinExistence type="predicted"/>
<dbReference type="InterPro" id="IPR037401">
    <property type="entry name" value="SnoaL-like"/>
</dbReference>
<accession>A0AAU7Q746</accession>
<dbReference type="Pfam" id="PF12680">
    <property type="entry name" value="SnoaL_2"/>
    <property type="match status" value="1"/>
</dbReference>
<sequence>MSTISRLPLWFASAIDALRAGDTDGYMKMYAPDAVHEFPFAPEGGVRRLEGRDMIAAYMRKLPEIIRFGSLSDIRVRETGNEVIIEATGHHHRLADNAPRELNYVWFITLREGLVTHFRDYMNPLQLSEM</sequence>
<name>A0AAU7Q746_9GAMM</name>
<evidence type="ECO:0000313" key="2">
    <source>
        <dbReference type="EMBL" id="XBS68771.1"/>
    </source>
</evidence>
<organism evidence="2">
    <name type="scientific">Acerihabitans sp. KWT182</name>
    <dbReference type="NCBI Taxonomy" id="3157919"/>
    <lineage>
        <taxon>Bacteria</taxon>
        <taxon>Pseudomonadati</taxon>
        <taxon>Pseudomonadota</taxon>
        <taxon>Gammaproteobacteria</taxon>
        <taxon>Enterobacterales</taxon>
        <taxon>Pectobacteriaceae</taxon>
        <taxon>Acerihabitans</taxon>
    </lineage>
</organism>
<dbReference type="Gene3D" id="3.10.450.50">
    <property type="match status" value="1"/>
</dbReference>